<evidence type="ECO:0000256" key="2">
    <source>
        <dbReference type="ARBA" id="ARBA00022723"/>
    </source>
</evidence>
<dbReference type="GO" id="GO:0046872">
    <property type="term" value="F:metal ion binding"/>
    <property type="evidence" value="ECO:0007669"/>
    <property type="project" value="UniProtKB-KW"/>
</dbReference>
<dbReference type="GO" id="GO:0006518">
    <property type="term" value="P:peptide metabolic process"/>
    <property type="evidence" value="ECO:0007669"/>
    <property type="project" value="InterPro"/>
</dbReference>
<dbReference type="Gene3D" id="2.120.10.30">
    <property type="entry name" value="TolB, C-terminal domain"/>
    <property type="match status" value="1"/>
</dbReference>
<keyword evidence="9" id="KW-0862">Zinc</keyword>
<feature type="disulfide bond" evidence="10">
    <location>
        <begin position="145"/>
        <end position="165"/>
    </location>
</feature>
<keyword evidence="3" id="KW-0732">Signal</keyword>
<evidence type="ECO:0000256" key="3">
    <source>
        <dbReference type="ARBA" id="ARBA00022729"/>
    </source>
</evidence>
<evidence type="ECO:0000256" key="4">
    <source>
        <dbReference type="ARBA" id="ARBA00022737"/>
    </source>
</evidence>
<dbReference type="CDD" id="cd14958">
    <property type="entry name" value="NHL_PAL_like"/>
    <property type="match status" value="1"/>
</dbReference>
<dbReference type="GO" id="GO:0004504">
    <property type="term" value="F:peptidylglycine monooxygenase activity"/>
    <property type="evidence" value="ECO:0007669"/>
    <property type="project" value="TreeGrafter"/>
</dbReference>
<feature type="binding site" evidence="8">
    <location>
        <position position="45"/>
    </location>
    <ligand>
        <name>a protein</name>
        <dbReference type="ChEBI" id="CHEBI:16541"/>
    </ligand>
    <ligandPart>
        <name>C-terminal Xaa-(2S)-2-hydroxyglycine residue</name>
        <dbReference type="ChEBI" id="CHEBI:142768"/>
    </ligandPart>
</feature>
<dbReference type="GO" id="GO:0016020">
    <property type="term" value="C:membrane"/>
    <property type="evidence" value="ECO:0007669"/>
    <property type="project" value="InterPro"/>
</dbReference>
<feature type="disulfide bond" evidence="10">
    <location>
        <begin position="204"/>
        <end position="215"/>
    </location>
</feature>
<feature type="binding site" evidence="9">
    <location>
        <position position="313"/>
    </location>
    <ligand>
        <name>Zn(2+)</name>
        <dbReference type="ChEBI" id="CHEBI:29105"/>
        <note>catalytic</note>
    </ligand>
</feature>
<dbReference type="SUPFAM" id="SSF63829">
    <property type="entry name" value="Calcium-dependent phosphotriesterase"/>
    <property type="match status" value="1"/>
</dbReference>
<sequence>VLEDQPNFIREDPSWPNAEILRSELLGQVCGVHADSAGKVFVFHRGSNIWDEHSFDYKNIYQNQTQIVDEPTILVLDPRNGSLLEAFGRRRFVLPHGMYIDFEDNIWVTDVALHQVFKFSRGYKDHASLVLGDRFVPGSDETHFCKPTDVAVTTRGIIFVSDGYCNQRIVAFHKNGTFLKAFGQEENMLVVHSLTLLEANDTLCAADREGGRVICFDAGINDFSNMGRIKGLYSLDEGEKPYAIAAKGALLFGIRLYQPPFQLPGLNLFQPPTGFIRELGELQNNGQNRQIQQAMDAKVIAFEPISEEFKIPHDIVISPDGFAIYIADCHKNSRKRLYKFMI</sequence>
<keyword evidence="9" id="KW-0106">Calcium</keyword>
<dbReference type="GO" id="GO:0005576">
    <property type="term" value="C:extracellular region"/>
    <property type="evidence" value="ECO:0007669"/>
    <property type="project" value="TreeGrafter"/>
</dbReference>
<keyword evidence="4" id="KW-0677">Repeat</keyword>
<comment type="caution">
    <text evidence="12">The sequence shown here is derived from an EMBL/GenBank/DDBJ whole genome shotgun (WGS) entry which is preliminary data.</text>
</comment>
<evidence type="ECO:0000256" key="10">
    <source>
        <dbReference type="PIRSR" id="PIRSR600720-3"/>
    </source>
</evidence>
<gene>
    <name evidence="12" type="ORF">BIW11_08960</name>
</gene>
<keyword evidence="7" id="KW-0456">Lyase</keyword>
<dbReference type="GO" id="GO:0004598">
    <property type="term" value="F:peptidylamidoglycolate lyase activity"/>
    <property type="evidence" value="ECO:0007669"/>
    <property type="project" value="UniProtKB-EC"/>
</dbReference>
<feature type="binding site" evidence="9">
    <location>
        <position position="314"/>
    </location>
    <ligand>
        <name>Cu(2+)</name>
        <dbReference type="ChEBI" id="CHEBI:29036"/>
        <label>2</label>
        <note>catalytic</note>
    </ligand>
</feature>
<protein>
    <recommendedName>
        <fullName evidence="1">peptidylamidoglycolate lyase</fullName>
        <ecNumber evidence="1">4.3.2.5</ecNumber>
    </recommendedName>
</protein>
<dbReference type="PANTHER" id="PTHR10680">
    <property type="entry name" value="PEPTIDYL-GLYCINE ALPHA-AMIDATING MONOOXYGENASE"/>
    <property type="match status" value="1"/>
</dbReference>
<proteinExistence type="predicted"/>
<dbReference type="FunCoup" id="A0A1V9XM56">
    <property type="interactions" value="4"/>
</dbReference>
<evidence type="ECO:0000256" key="6">
    <source>
        <dbReference type="ARBA" id="ARBA00023180"/>
    </source>
</evidence>
<dbReference type="InParanoid" id="A0A1V9XM56"/>
<comment type="cofactor">
    <cofactor evidence="9">
        <name>Zn(2+)</name>
        <dbReference type="ChEBI" id="CHEBI:29105"/>
    </cofactor>
    <text evidence="9">Binds one Zn(2+) ion per subunit.</text>
</comment>
<dbReference type="PRINTS" id="PR00790">
    <property type="entry name" value="PAMONOXGNASE"/>
</dbReference>
<dbReference type="InterPro" id="IPR000720">
    <property type="entry name" value="PHM/PAL"/>
</dbReference>
<dbReference type="EC" id="4.3.2.5" evidence="1"/>
<keyword evidence="5 10" id="KW-1015">Disulfide bond</keyword>
<feature type="binding site" evidence="8">
    <location>
        <position position="164"/>
    </location>
    <ligand>
        <name>a protein</name>
        <dbReference type="ChEBI" id="CHEBI:16541"/>
    </ligand>
    <ligandPart>
        <name>C-terminal Xaa-(2S)-2-hydroxyglycine residue</name>
        <dbReference type="ChEBI" id="CHEBI:142768"/>
    </ligandPart>
</feature>
<evidence type="ECO:0000256" key="7">
    <source>
        <dbReference type="ARBA" id="ARBA00023239"/>
    </source>
</evidence>
<keyword evidence="6" id="KW-0325">Glycoprotein</keyword>
<dbReference type="PANTHER" id="PTHR10680:SF14">
    <property type="entry name" value="PEPTIDYL-GLYCINE ALPHA-AMIDATING MONOOXYGENASE"/>
    <property type="match status" value="1"/>
</dbReference>
<keyword evidence="12" id="KW-0503">Monooxygenase</keyword>
<evidence type="ECO:0000256" key="11">
    <source>
        <dbReference type="PROSITE-ProRule" id="PRU00504"/>
    </source>
</evidence>
<dbReference type="PROSITE" id="PS51125">
    <property type="entry name" value="NHL"/>
    <property type="match status" value="2"/>
</dbReference>
<evidence type="ECO:0000256" key="5">
    <source>
        <dbReference type="ARBA" id="ARBA00023157"/>
    </source>
</evidence>
<keyword evidence="13" id="KW-1185">Reference proteome</keyword>
<evidence type="ECO:0000256" key="1">
    <source>
        <dbReference type="ARBA" id="ARBA00012343"/>
    </source>
</evidence>
<name>A0A1V9XM56_9ACAR</name>
<reference evidence="12 13" key="1">
    <citation type="journal article" date="2017" name="Gigascience">
        <title>Draft genome of the honey bee ectoparasitic mite, Tropilaelaps mercedesae, is shaped by the parasitic life history.</title>
        <authorList>
            <person name="Dong X."/>
            <person name="Armstrong S.D."/>
            <person name="Xia D."/>
            <person name="Makepeace B.L."/>
            <person name="Darby A.C."/>
            <person name="Kadowaki T."/>
        </authorList>
    </citation>
    <scope>NUCLEOTIDE SEQUENCE [LARGE SCALE GENOMIC DNA]</scope>
    <source>
        <strain evidence="12">Wuxi-XJTLU</strain>
    </source>
</reference>
<dbReference type="OrthoDB" id="10018185at2759"/>
<organism evidence="12 13">
    <name type="scientific">Tropilaelaps mercedesae</name>
    <dbReference type="NCBI Taxonomy" id="418985"/>
    <lineage>
        <taxon>Eukaryota</taxon>
        <taxon>Metazoa</taxon>
        <taxon>Ecdysozoa</taxon>
        <taxon>Arthropoda</taxon>
        <taxon>Chelicerata</taxon>
        <taxon>Arachnida</taxon>
        <taxon>Acari</taxon>
        <taxon>Parasitiformes</taxon>
        <taxon>Mesostigmata</taxon>
        <taxon>Gamasina</taxon>
        <taxon>Dermanyssoidea</taxon>
        <taxon>Laelapidae</taxon>
        <taxon>Tropilaelaps</taxon>
    </lineage>
</organism>
<feature type="repeat" description="NHL" evidence="11">
    <location>
        <begin position="87"/>
        <end position="122"/>
    </location>
</feature>
<feature type="binding site" evidence="8">
    <location>
        <position position="208"/>
    </location>
    <ligand>
        <name>a protein</name>
        <dbReference type="ChEBI" id="CHEBI:16541"/>
    </ligand>
    <ligandPart>
        <name>C-terminal Xaa-(2S)-2-hydroxyglycine residue</name>
        <dbReference type="ChEBI" id="CHEBI:142768"/>
    </ligandPart>
</feature>
<dbReference type="Pfam" id="PF01436">
    <property type="entry name" value="NHL"/>
    <property type="match status" value="1"/>
</dbReference>
<dbReference type="AlphaFoldDB" id="A0A1V9XM56"/>
<evidence type="ECO:0000313" key="12">
    <source>
        <dbReference type="EMBL" id="OQR74595.1"/>
    </source>
</evidence>
<evidence type="ECO:0000256" key="8">
    <source>
        <dbReference type="PIRSR" id="PIRSR600720-1"/>
    </source>
</evidence>
<dbReference type="InterPro" id="IPR001258">
    <property type="entry name" value="NHL_repeat"/>
</dbReference>
<dbReference type="InterPro" id="IPR011042">
    <property type="entry name" value="6-blade_b-propeller_TolB-like"/>
</dbReference>
<feature type="repeat" description="NHL" evidence="11">
    <location>
        <begin position="136"/>
        <end position="175"/>
    </location>
</feature>
<feature type="non-terminal residue" evidence="12">
    <location>
        <position position="1"/>
    </location>
</feature>
<evidence type="ECO:0000313" key="13">
    <source>
        <dbReference type="Proteomes" id="UP000192247"/>
    </source>
</evidence>
<accession>A0A1V9XM56</accession>
<feature type="binding site" evidence="9">
    <location>
        <position position="96"/>
    </location>
    <ligand>
        <name>Zn(2+)</name>
        <dbReference type="ChEBI" id="CHEBI:29105"/>
        <note>catalytic</note>
    </ligand>
</feature>
<keyword evidence="2 9" id="KW-0479">Metal-binding</keyword>
<keyword evidence="12" id="KW-0560">Oxidoreductase</keyword>
<evidence type="ECO:0000256" key="9">
    <source>
        <dbReference type="PIRSR" id="PIRSR600720-2"/>
    </source>
</evidence>
<dbReference type="EMBL" id="MNPL01007720">
    <property type="protein sequence ID" value="OQR74595.1"/>
    <property type="molecule type" value="Genomic_DNA"/>
</dbReference>
<feature type="binding site" evidence="9">
    <location>
        <position position="192"/>
    </location>
    <ligand>
        <name>Zn(2+)</name>
        <dbReference type="ChEBI" id="CHEBI:29105"/>
        <note>catalytic</note>
    </ligand>
</feature>
<feature type="binding site" evidence="9">
    <location>
        <position position="32"/>
    </location>
    <ligand>
        <name>Ca(2+)</name>
        <dbReference type="ChEBI" id="CHEBI:29108"/>
        <note>structural</note>
    </ligand>
</feature>
<dbReference type="Proteomes" id="UP000192247">
    <property type="component" value="Unassembled WGS sequence"/>
</dbReference>